<organism evidence="2">
    <name type="scientific">Bionectria ochroleuca</name>
    <name type="common">Gliocladium roseum</name>
    <dbReference type="NCBI Taxonomy" id="29856"/>
    <lineage>
        <taxon>Eukaryota</taxon>
        <taxon>Fungi</taxon>
        <taxon>Dikarya</taxon>
        <taxon>Ascomycota</taxon>
        <taxon>Pezizomycotina</taxon>
        <taxon>Sordariomycetes</taxon>
        <taxon>Hypocreomycetidae</taxon>
        <taxon>Hypocreales</taxon>
        <taxon>Bionectriaceae</taxon>
        <taxon>Clonostachys</taxon>
    </lineage>
</organism>
<feature type="region of interest" description="Disordered" evidence="1">
    <location>
        <begin position="116"/>
        <end position="144"/>
    </location>
</feature>
<name>A0A0B7JPA7_BIOOC</name>
<evidence type="ECO:0000313" key="2">
    <source>
        <dbReference type="EMBL" id="CEO44326.1"/>
    </source>
</evidence>
<dbReference type="AlphaFoldDB" id="A0A0B7JPA7"/>
<dbReference type="InterPro" id="IPR051114">
    <property type="entry name" value="Mito_RNA_Proc_CCM1"/>
</dbReference>
<protein>
    <recommendedName>
        <fullName evidence="3">Pentacotripeptide-repeat region of PRORP domain-containing protein</fullName>
    </recommendedName>
</protein>
<dbReference type="NCBIfam" id="TIGR00756">
    <property type="entry name" value="PPR"/>
    <property type="match status" value="1"/>
</dbReference>
<dbReference type="EMBL" id="CDPU01000001">
    <property type="protein sequence ID" value="CEO44326.1"/>
    <property type="molecule type" value="Genomic_DNA"/>
</dbReference>
<dbReference type="Gene3D" id="1.25.40.10">
    <property type="entry name" value="Tetratricopeptide repeat domain"/>
    <property type="match status" value="2"/>
</dbReference>
<dbReference type="PANTHER" id="PTHR47934">
    <property type="entry name" value="PENTATRICOPEPTIDE REPEAT-CONTAINING PROTEIN PET309, MITOCHONDRIAL"/>
    <property type="match status" value="1"/>
</dbReference>
<dbReference type="Pfam" id="PF01535">
    <property type="entry name" value="PPR"/>
    <property type="match status" value="1"/>
</dbReference>
<dbReference type="SUPFAM" id="SSF48452">
    <property type="entry name" value="TPR-like"/>
    <property type="match status" value="1"/>
</dbReference>
<dbReference type="PANTHER" id="PTHR47934:SF6">
    <property type="entry name" value="MITOCHONDRIAL GROUP I INTRON SPLICING FACTOR CCM1-RELATED"/>
    <property type="match status" value="1"/>
</dbReference>
<dbReference type="InterPro" id="IPR011990">
    <property type="entry name" value="TPR-like_helical_dom_sf"/>
</dbReference>
<feature type="compositionally biased region" description="Acidic residues" evidence="1">
    <location>
        <begin position="1163"/>
        <end position="1180"/>
    </location>
</feature>
<accession>A0A0B7JPA7</accession>
<evidence type="ECO:0000256" key="1">
    <source>
        <dbReference type="SAM" id="MobiDB-lite"/>
    </source>
</evidence>
<proteinExistence type="predicted"/>
<evidence type="ECO:0008006" key="3">
    <source>
        <dbReference type="Google" id="ProtNLM"/>
    </source>
</evidence>
<dbReference type="GO" id="GO:0005739">
    <property type="term" value="C:mitochondrion"/>
    <property type="evidence" value="ECO:0007669"/>
    <property type="project" value="TreeGrafter"/>
</dbReference>
<dbReference type="InterPro" id="IPR002885">
    <property type="entry name" value="PPR_rpt"/>
</dbReference>
<dbReference type="GO" id="GO:0007005">
    <property type="term" value="P:mitochondrion organization"/>
    <property type="evidence" value="ECO:0007669"/>
    <property type="project" value="TreeGrafter"/>
</dbReference>
<gene>
    <name evidence="2" type="ORF">BN869_000000381_1</name>
</gene>
<feature type="region of interest" description="Disordered" evidence="1">
    <location>
        <begin position="14"/>
        <end position="76"/>
    </location>
</feature>
<sequence>MLERAAATFETGKLQRVLPRATHHSRKHAAGFPQQHGRLLTGLPRSHSRPSSHQAAPPDTEPHPQHACPRGESTDLLDFLYPKPTHALLRQNRHDLARPRKALNVLSRIDNPCIQSPGGKRFNSNGTAKALDNTEDNLDGAESQQPEAQLLSVIKNGKAESQWDLKKELRTKDLFAIQDEKELNTTVDAVALTAEEDVNRLPSPSFHSISKSLNDLLADPDGNSYHDAWDLYCRLNMVEQILLRPRVVTYLSRSRSVVEAGRSNSLIRQVELEQWDDEFLSSAVLVYLRSDQQQAALDIFKSGVDAKGLVGGIEYLIVDSVNKQQWAVLLDAWITYCEHCASMPGNTRKKPDEHLLSPLSSLSNLGALYYSFERYLAKDRRKVERQLDRSAVSKSGLRILRRRFAEEALAQLCPPSQASTILAFWRDGILYDHYLTNMLDQWYMKKISKATARTLLGIYQAFRKLPGAKPSHAVLRGVFKLQFHDLNPAPLEQLRGDWIRFWGELSQWAYEKYLKLYAFRGDVDRVRQLWDSYVQQYPSSVETPRGFRSTMNVYAQNGDIAGAEKELDRIINRYNVEPDLDIHNTLLKCYMRANDYQKVLAYFGEISEEQTPDSFTYAHVMAMASKLGDLDTTIEFFNKSQENHVPLSREIGLSLVVAYCKNDGLVEAENICVELAQRGACSTAIWNQLLHYNGMYGRLSKCYLLLNQMKQHGFEWDQDTIGCLLRALIRVNQVGPAFVVVRDAVRDGLRILQPDHFSMVMSGAARSGDRGIAESLMRLMEENSIPVPFNAKVAHSYVSLKAAPNTTRTPAMIKSMVASLRPSDPNAKLNVGDIRRRKQDAANMGRAVLLLTEFRQFVTVGELLTIFTDMFPQYKTGEPMPQDIVSALMLAYHRDENYDRVHEVWRAMWPKILDRYVKLGTNEIYPTHQYDVTMIISRLAQTFAAQKDGDGLAKVVKQVTQVGFKLTSNTWDRVIRCLAQFGQWETAMDWCERLIMPQWRGMNPPKPPLNRRREQMHPSILHPRKPMIMALQKEWMEARKLGAWSGEMSRKLMDMEEKYPLLHRAFAEMKISDQSDRWVFGSEAELDKAISALLRPLPLAELLRMEKALEKQIKLKQLDAGPDDTHFLRVDEESRTPMALQRAELQQLRSVLQTTLSAKQDAEADDLDELDEGDEATVPQ</sequence>
<dbReference type="GO" id="GO:0003729">
    <property type="term" value="F:mRNA binding"/>
    <property type="evidence" value="ECO:0007669"/>
    <property type="project" value="TreeGrafter"/>
</dbReference>
<feature type="region of interest" description="Disordered" evidence="1">
    <location>
        <begin position="1158"/>
        <end position="1180"/>
    </location>
</feature>
<reference evidence="2" key="1">
    <citation type="submission" date="2015-01" db="EMBL/GenBank/DDBJ databases">
        <authorList>
            <person name="Durling Mikael"/>
        </authorList>
    </citation>
    <scope>NUCLEOTIDE SEQUENCE</scope>
</reference>
<dbReference type="GO" id="GO:0006396">
    <property type="term" value="P:RNA processing"/>
    <property type="evidence" value="ECO:0007669"/>
    <property type="project" value="TreeGrafter"/>
</dbReference>